<keyword evidence="1" id="KW-0542">Nucleomorph</keyword>
<evidence type="ECO:0000313" key="1">
    <source>
        <dbReference type="EMBL" id="AIB10021.1"/>
    </source>
</evidence>
<accession>A0A060D7T5</accession>
<name>A0A060D7T5_9EUKA</name>
<gene>
    <name evidence="1" type="ORF">M951_chr3118</name>
</gene>
<dbReference type="EMBL" id="CP006629">
    <property type="protein sequence ID" value="AIB10021.1"/>
    <property type="molecule type" value="Genomic_DNA"/>
</dbReference>
<sequence>MSKFMNKKLMINIICNKKINVLDIHNFIVKIVTPFNILNNFNKIKIYTAKNNIFNLYNRTYFNISLHKIANTKFSYYITKNSFLIKHFYTNFNFNNVYNPVFLIVSFKTKIQKKSNLMDNDKKNINMLIRNVFLKKKKNKIFSLLTIEDIDEMFKFVLKKYNIKITCLHNNYFLKDAFSSNISRNGDTFSSIKYLPVKYIKKLKLSTNSILEICFYSRLGSINVIISGSDKQFLNNFIKYFYHLIRQNFNKHKNNVVTINYEKFLLLSIFMVQSFSKMTQTVIFRFIVQMFSNSFAYVFRIFNKNSDIHIFYFSSILKYYWKYLKIPIRRKLLFLNWKTQNNHLLSNMDTQHSVDIMITNIKKTINCVSIFNNLGCSIRHL</sequence>
<dbReference type="AlphaFoldDB" id="A0A060D7T5"/>
<evidence type="ECO:0000313" key="2">
    <source>
        <dbReference type="Proteomes" id="UP000243670"/>
    </source>
</evidence>
<reference evidence="1 2" key="1">
    <citation type="journal article" date="2014" name="BMC Genomics">
        <title>Nucleomorph and plastid genome sequences of the chlorarachniophyte Lotharella oceanica: convergent reductive evolution and frequent recombination in nucleomorph-bearing algae.</title>
        <authorList>
            <person name="Tanifuji G."/>
            <person name="Onodera N.T."/>
            <person name="Brown M.W."/>
            <person name="Curtis B.A."/>
            <person name="Roger A.J."/>
            <person name="Ka-Shu Wong G."/>
            <person name="Melkonian M."/>
            <person name="Archibald J.M."/>
        </authorList>
    </citation>
    <scope>NUCLEOTIDE SEQUENCE [LARGE SCALE GENOMIC DNA]</scope>
    <source>
        <strain evidence="1 2">CCMP622</strain>
    </source>
</reference>
<proteinExistence type="predicted"/>
<geneLocation type="nucleomorph" evidence="1"/>
<dbReference type="Proteomes" id="UP000243670">
    <property type="component" value="Nucleomorph 3"/>
</dbReference>
<organism evidence="1 2">
    <name type="scientific">Lotharella oceanica</name>
    <dbReference type="NCBI Taxonomy" id="641309"/>
    <lineage>
        <taxon>Eukaryota</taxon>
        <taxon>Sar</taxon>
        <taxon>Rhizaria</taxon>
        <taxon>Cercozoa</taxon>
        <taxon>Chlorarachniophyceae</taxon>
        <taxon>Lotharella</taxon>
    </lineage>
</organism>
<protein>
    <submittedName>
        <fullName evidence="1">Uncharacterized protein</fullName>
    </submittedName>
</protein>